<dbReference type="AlphaFoldDB" id="A0A9E9LY58"/>
<dbReference type="RefSeq" id="WP_269310127.1">
    <property type="nucleotide sequence ID" value="NZ_CP098242.1"/>
</dbReference>
<protein>
    <submittedName>
        <fullName evidence="1">HPF/RaiA family ribosome-associated protein</fullName>
    </submittedName>
</protein>
<gene>
    <name evidence="1" type="ORF">NB640_05190</name>
</gene>
<evidence type="ECO:0000313" key="2">
    <source>
        <dbReference type="Proteomes" id="UP001156215"/>
    </source>
</evidence>
<name>A0A9E9LY58_9BURK</name>
<evidence type="ECO:0000313" key="1">
    <source>
        <dbReference type="EMBL" id="WAW11029.1"/>
    </source>
</evidence>
<dbReference type="InterPro" id="IPR003489">
    <property type="entry name" value="RHF/RaiA"/>
</dbReference>
<organism evidence="1 2">
    <name type="scientific">Oxalobacter vibrioformis</name>
    <dbReference type="NCBI Taxonomy" id="933080"/>
    <lineage>
        <taxon>Bacteria</taxon>
        <taxon>Pseudomonadati</taxon>
        <taxon>Pseudomonadota</taxon>
        <taxon>Betaproteobacteria</taxon>
        <taxon>Burkholderiales</taxon>
        <taxon>Oxalobacteraceae</taxon>
        <taxon>Oxalobacter</taxon>
    </lineage>
</organism>
<dbReference type="Gene3D" id="3.30.160.100">
    <property type="entry name" value="Ribosome hibernation promotion factor-like"/>
    <property type="match status" value="1"/>
</dbReference>
<sequence length="118" mass="12946">MTPTIIAKGIKASESLREYITKRLNSVMTRTQHSIQDITIRLTDLNGSRGGVDKRCLIHVKLPGISPIIVTGFAADITSAIDMATQRVSKVVSRVLSRTKAIPHVTMPLYIKKSFLGT</sequence>
<dbReference type="KEGG" id="ovb:NB640_05190"/>
<dbReference type="InterPro" id="IPR036567">
    <property type="entry name" value="RHF-like"/>
</dbReference>
<dbReference type="EMBL" id="CP098242">
    <property type="protein sequence ID" value="WAW11029.1"/>
    <property type="molecule type" value="Genomic_DNA"/>
</dbReference>
<keyword evidence="2" id="KW-1185">Reference proteome</keyword>
<dbReference type="Pfam" id="PF02482">
    <property type="entry name" value="Ribosomal_S30AE"/>
    <property type="match status" value="1"/>
</dbReference>
<proteinExistence type="predicted"/>
<dbReference type="Proteomes" id="UP001156215">
    <property type="component" value="Chromosome"/>
</dbReference>
<reference evidence="1" key="1">
    <citation type="journal article" date="2022" name="Front. Microbiol.">
        <title>New perspectives on an old grouping: The genomic and phenotypic variability of Oxalobacter formigenes and the implications for calcium oxalate stone prevention.</title>
        <authorList>
            <person name="Chmiel J.A."/>
            <person name="Carr C."/>
            <person name="Stuivenberg G.A."/>
            <person name="Venema R."/>
            <person name="Chanyi R.M."/>
            <person name="Al K.F."/>
            <person name="Giguere D."/>
            <person name="Say H."/>
            <person name="Akouris P.P."/>
            <person name="Dominguez Romero S.A."/>
            <person name="Kwong A."/>
            <person name="Tai V."/>
            <person name="Koval S.F."/>
            <person name="Razvi H."/>
            <person name="Bjazevic J."/>
            <person name="Burton J.P."/>
        </authorList>
    </citation>
    <scope>NUCLEOTIDE SEQUENCE</scope>
    <source>
        <strain evidence="1">WoOx3</strain>
    </source>
</reference>
<accession>A0A9E9LY58</accession>
<dbReference type="SUPFAM" id="SSF69754">
    <property type="entry name" value="Ribosome binding protein Y (YfiA homologue)"/>
    <property type="match status" value="1"/>
</dbReference>